<keyword evidence="1" id="KW-0560">Oxidoreductase</keyword>
<dbReference type="AlphaFoldDB" id="A0A7Y2K2W1"/>
<dbReference type="EMBL" id="JABAIV010000012">
    <property type="protein sequence ID" value="NNG25640.1"/>
    <property type="molecule type" value="Genomic_DNA"/>
</dbReference>
<dbReference type="InterPro" id="IPR015815">
    <property type="entry name" value="HIBADH-related"/>
</dbReference>
<dbReference type="InterPro" id="IPR006115">
    <property type="entry name" value="6PGDH_NADP-bd"/>
</dbReference>
<evidence type="ECO:0000256" key="3">
    <source>
        <dbReference type="PIRSR" id="PIRSR000103-1"/>
    </source>
</evidence>
<dbReference type="SUPFAM" id="SSF51735">
    <property type="entry name" value="NAD(P)-binding Rossmann-fold domains"/>
    <property type="match status" value="1"/>
</dbReference>
<sequence length="297" mass="30651">MTTIAFLGIGLMGRPMASRLAQAGFTVRAWNRTFAKAEAVREAGAQPVAELFEAVQGAQVVISMLEAGQVMGEVIAAALPALAPGTLWIDMSSTRHDEALAFHAALSAQGCRFLDAPVSGGVSGAEAGTLAIMVGGEEADFDQMANILAVMGTPQRVGPVGSGQVAKLCNQLIVGATLNVVAEALLLAQAAGADPVAVREAIRGGFAGSRILEVHGQRMLDRNFMPGGQVKSQLKDLRNVLVAAGAAGLTLPVAELVTRRYESIETQLPTADHAAALLALEKLNPGIRLGSGKDTLP</sequence>
<evidence type="ECO:0000259" key="4">
    <source>
        <dbReference type="Pfam" id="PF03446"/>
    </source>
</evidence>
<keyword evidence="7" id="KW-1185">Reference proteome</keyword>
<proteinExistence type="predicted"/>
<gene>
    <name evidence="6" type="ORF">HGB41_21890</name>
</gene>
<feature type="active site" evidence="3">
    <location>
        <position position="167"/>
    </location>
</feature>
<evidence type="ECO:0000256" key="2">
    <source>
        <dbReference type="ARBA" id="ARBA00023027"/>
    </source>
</evidence>
<dbReference type="SUPFAM" id="SSF48179">
    <property type="entry name" value="6-phosphogluconate dehydrogenase C-terminal domain-like"/>
    <property type="match status" value="1"/>
</dbReference>
<dbReference type="InterPro" id="IPR036291">
    <property type="entry name" value="NAD(P)-bd_dom_sf"/>
</dbReference>
<dbReference type="RefSeq" id="WP_171088430.1">
    <property type="nucleotide sequence ID" value="NZ_JABAIV010000012.1"/>
</dbReference>
<evidence type="ECO:0000313" key="7">
    <source>
        <dbReference type="Proteomes" id="UP000533905"/>
    </source>
</evidence>
<dbReference type="PANTHER" id="PTHR43060">
    <property type="entry name" value="3-HYDROXYISOBUTYRATE DEHYDROGENASE-LIKE 1, MITOCHONDRIAL-RELATED"/>
    <property type="match status" value="1"/>
</dbReference>
<comment type="caution">
    <text evidence="6">The sequence shown here is derived from an EMBL/GenBank/DDBJ whole genome shotgun (WGS) entry which is preliminary data.</text>
</comment>
<dbReference type="Pfam" id="PF03446">
    <property type="entry name" value="NAD_binding_2"/>
    <property type="match status" value="1"/>
</dbReference>
<dbReference type="Pfam" id="PF14833">
    <property type="entry name" value="NAD_binding_11"/>
    <property type="match status" value="1"/>
</dbReference>
<dbReference type="Gene3D" id="1.10.1040.10">
    <property type="entry name" value="N-(1-d-carboxylethyl)-l-norvaline Dehydrogenase, domain 2"/>
    <property type="match status" value="1"/>
</dbReference>
<dbReference type="PANTHER" id="PTHR43060:SF15">
    <property type="entry name" value="3-HYDROXYISOBUTYRATE DEHYDROGENASE-LIKE 1, MITOCHONDRIAL-RELATED"/>
    <property type="match status" value="1"/>
</dbReference>
<dbReference type="InterPro" id="IPR008927">
    <property type="entry name" value="6-PGluconate_DH-like_C_sf"/>
</dbReference>
<reference evidence="6 7" key="1">
    <citation type="submission" date="2020-04" db="EMBL/GenBank/DDBJ databases">
        <title>Massilia sp. nov., a cold adapted bacteria isolated from Arctic soil.</title>
        <authorList>
            <person name="Son J."/>
            <person name="Ka J.-O."/>
        </authorList>
    </citation>
    <scope>NUCLEOTIDE SEQUENCE [LARGE SCALE GENOMIC DNA]</scope>
    <source>
        <strain evidence="6 7">ML15P13</strain>
    </source>
</reference>
<feature type="domain" description="6-phosphogluconate dehydrogenase NADP-binding" evidence="4">
    <location>
        <begin position="3"/>
        <end position="153"/>
    </location>
</feature>
<keyword evidence="2" id="KW-0520">NAD</keyword>
<feature type="domain" description="3-hydroxyisobutyrate dehydrogenase-like NAD-binding" evidence="5">
    <location>
        <begin position="161"/>
        <end position="277"/>
    </location>
</feature>
<dbReference type="InterPro" id="IPR029154">
    <property type="entry name" value="HIBADH-like_NADP-bd"/>
</dbReference>
<name>A0A7Y2K2W1_9BURK</name>
<evidence type="ECO:0000259" key="5">
    <source>
        <dbReference type="Pfam" id="PF14833"/>
    </source>
</evidence>
<dbReference type="PIRSF" id="PIRSF000103">
    <property type="entry name" value="HIBADH"/>
    <property type="match status" value="1"/>
</dbReference>
<accession>A0A7Y2K2W1</accession>
<dbReference type="InterPro" id="IPR013328">
    <property type="entry name" value="6PGD_dom2"/>
</dbReference>
<organism evidence="6 7">
    <name type="scientific">Telluria aromaticivorans</name>
    <dbReference type="NCBI Taxonomy" id="2725995"/>
    <lineage>
        <taxon>Bacteria</taxon>
        <taxon>Pseudomonadati</taxon>
        <taxon>Pseudomonadota</taxon>
        <taxon>Betaproteobacteria</taxon>
        <taxon>Burkholderiales</taxon>
        <taxon>Oxalobacteraceae</taxon>
        <taxon>Telluria group</taxon>
        <taxon>Telluria</taxon>
    </lineage>
</organism>
<dbReference type="GO" id="GO:0016491">
    <property type="term" value="F:oxidoreductase activity"/>
    <property type="evidence" value="ECO:0007669"/>
    <property type="project" value="UniProtKB-KW"/>
</dbReference>
<dbReference type="GO" id="GO:0051287">
    <property type="term" value="F:NAD binding"/>
    <property type="evidence" value="ECO:0007669"/>
    <property type="project" value="InterPro"/>
</dbReference>
<evidence type="ECO:0000313" key="6">
    <source>
        <dbReference type="EMBL" id="NNG25640.1"/>
    </source>
</evidence>
<dbReference type="Proteomes" id="UP000533905">
    <property type="component" value="Unassembled WGS sequence"/>
</dbReference>
<evidence type="ECO:0000256" key="1">
    <source>
        <dbReference type="ARBA" id="ARBA00023002"/>
    </source>
</evidence>
<dbReference type="GO" id="GO:0050661">
    <property type="term" value="F:NADP binding"/>
    <property type="evidence" value="ECO:0007669"/>
    <property type="project" value="InterPro"/>
</dbReference>
<dbReference type="Gene3D" id="3.40.50.720">
    <property type="entry name" value="NAD(P)-binding Rossmann-like Domain"/>
    <property type="match status" value="1"/>
</dbReference>
<protein>
    <submittedName>
        <fullName evidence="6">NAD(P)-dependent oxidoreductase</fullName>
    </submittedName>
</protein>